<dbReference type="Proteomes" id="UP001412067">
    <property type="component" value="Unassembled WGS sequence"/>
</dbReference>
<dbReference type="EMBL" id="JBBWWR010000006">
    <property type="protein sequence ID" value="KAK8964871.1"/>
    <property type="molecule type" value="Genomic_DNA"/>
</dbReference>
<dbReference type="SUPFAM" id="SSF56112">
    <property type="entry name" value="Protein kinase-like (PK-like)"/>
    <property type="match status" value="1"/>
</dbReference>
<dbReference type="PROSITE" id="PS00108">
    <property type="entry name" value="PROTEIN_KINASE_ST"/>
    <property type="match status" value="1"/>
</dbReference>
<evidence type="ECO:0000256" key="2">
    <source>
        <dbReference type="ARBA" id="ARBA00008684"/>
    </source>
</evidence>
<comment type="subcellular location">
    <subcellularLocation>
        <location evidence="1">Membrane</location>
    </subcellularLocation>
</comment>
<dbReference type="SMART" id="SM00369">
    <property type="entry name" value="LRR_TYP"/>
    <property type="match status" value="13"/>
</dbReference>
<evidence type="ECO:0000313" key="14">
    <source>
        <dbReference type="Proteomes" id="UP001412067"/>
    </source>
</evidence>
<dbReference type="Pfam" id="PF00560">
    <property type="entry name" value="LRR_1"/>
    <property type="match status" value="7"/>
</dbReference>
<dbReference type="SUPFAM" id="SSF52058">
    <property type="entry name" value="L domain-like"/>
    <property type="match status" value="2"/>
</dbReference>
<feature type="compositionally biased region" description="Basic and acidic residues" evidence="10">
    <location>
        <begin position="1"/>
        <end position="26"/>
    </location>
</feature>
<dbReference type="SMART" id="SM00220">
    <property type="entry name" value="S_TKc"/>
    <property type="match status" value="1"/>
</dbReference>
<keyword evidence="4 11" id="KW-0812">Transmembrane</keyword>
<evidence type="ECO:0000256" key="9">
    <source>
        <dbReference type="ARBA" id="ARBA00023180"/>
    </source>
</evidence>
<evidence type="ECO:0000256" key="5">
    <source>
        <dbReference type="ARBA" id="ARBA00022737"/>
    </source>
</evidence>
<dbReference type="InterPro" id="IPR032675">
    <property type="entry name" value="LRR_dom_sf"/>
</dbReference>
<keyword evidence="3" id="KW-0433">Leucine-rich repeat</keyword>
<gene>
    <name evidence="13" type="ORF">KSP40_PGU009983</name>
</gene>
<accession>A0ABR2MLK1</accession>
<name>A0ABR2MLK1_9ASPA</name>
<feature type="region of interest" description="Disordered" evidence="10">
    <location>
        <begin position="872"/>
        <end position="895"/>
    </location>
</feature>
<dbReference type="PANTHER" id="PTHR48056:SF28">
    <property type="entry name" value="PROTEIN KINASE DOMAIN-CONTAINING PROTEIN"/>
    <property type="match status" value="1"/>
</dbReference>
<feature type="transmembrane region" description="Helical" evidence="11">
    <location>
        <begin position="835"/>
        <end position="861"/>
    </location>
</feature>
<dbReference type="PRINTS" id="PR00019">
    <property type="entry name" value="LEURICHRPT"/>
</dbReference>
<dbReference type="Gene3D" id="1.10.510.10">
    <property type="entry name" value="Transferase(Phosphotransferase) domain 1"/>
    <property type="match status" value="1"/>
</dbReference>
<evidence type="ECO:0000256" key="7">
    <source>
        <dbReference type="ARBA" id="ARBA00023136"/>
    </source>
</evidence>
<dbReference type="InterPro" id="IPR011009">
    <property type="entry name" value="Kinase-like_dom_sf"/>
</dbReference>
<evidence type="ECO:0000256" key="6">
    <source>
        <dbReference type="ARBA" id="ARBA00022989"/>
    </source>
</evidence>
<dbReference type="SUPFAM" id="SSF52047">
    <property type="entry name" value="RNI-like"/>
    <property type="match status" value="1"/>
</dbReference>
<dbReference type="Gene3D" id="3.30.200.20">
    <property type="entry name" value="Phosphorylase Kinase, domain 1"/>
    <property type="match status" value="1"/>
</dbReference>
<dbReference type="PROSITE" id="PS50011">
    <property type="entry name" value="PROTEIN_KINASE_DOM"/>
    <property type="match status" value="1"/>
</dbReference>
<feature type="domain" description="Protein kinase" evidence="12">
    <location>
        <begin position="917"/>
        <end position="1213"/>
    </location>
</feature>
<comment type="caution">
    <text evidence="13">The sequence shown here is derived from an EMBL/GenBank/DDBJ whole genome shotgun (WGS) entry which is preliminary data.</text>
</comment>
<keyword evidence="7 11" id="KW-0472">Membrane</keyword>
<evidence type="ECO:0000259" key="12">
    <source>
        <dbReference type="PROSITE" id="PS50011"/>
    </source>
</evidence>
<keyword evidence="6 11" id="KW-1133">Transmembrane helix</keyword>
<dbReference type="InterPro" id="IPR050647">
    <property type="entry name" value="Plant_LRR-RLKs"/>
</dbReference>
<dbReference type="PANTHER" id="PTHR48056">
    <property type="entry name" value="LRR RECEPTOR-LIKE SERINE/THREONINE-PROTEIN KINASE-RELATED"/>
    <property type="match status" value="1"/>
</dbReference>
<proteinExistence type="inferred from homology"/>
<evidence type="ECO:0000256" key="3">
    <source>
        <dbReference type="ARBA" id="ARBA00022614"/>
    </source>
</evidence>
<evidence type="ECO:0000256" key="10">
    <source>
        <dbReference type="SAM" id="MobiDB-lite"/>
    </source>
</evidence>
<evidence type="ECO:0000256" key="11">
    <source>
        <dbReference type="SAM" id="Phobius"/>
    </source>
</evidence>
<feature type="transmembrane region" description="Helical" evidence="11">
    <location>
        <begin position="60"/>
        <end position="83"/>
    </location>
</feature>
<dbReference type="InterPro" id="IPR003591">
    <property type="entry name" value="Leu-rich_rpt_typical-subtyp"/>
</dbReference>
<keyword evidence="8" id="KW-0675">Receptor</keyword>
<evidence type="ECO:0000256" key="4">
    <source>
        <dbReference type="ARBA" id="ARBA00022692"/>
    </source>
</evidence>
<keyword evidence="14" id="KW-1185">Reference proteome</keyword>
<reference evidence="13 14" key="1">
    <citation type="journal article" date="2022" name="Nat. Plants">
        <title>Genomes of leafy and leafless Platanthera orchids illuminate the evolution of mycoheterotrophy.</title>
        <authorList>
            <person name="Li M.H."/>
            <person name="Liu K.W."/>
            <person name="Li Z."/>
            <person name="Lu H.C."/>
            <person name="Ye Q.L."/>
            <person name="Zhang D."/>
            <person name="Wang J.Y."/>
            <person name="Li Y.F."/>
            <person name="Zhong Z.M."/>
            <person name="Liu X."/>
            <person name="Yu X."/>
            <person name="Liu D.K."/>
            <person name="Tu X.D."/>
            <person name="Liu B."/>
            <person name="Hao Y."/>
            <person name="Liao X.Y."/>
            <person name="Jiang Y.T."/>
            <person name="Sun W.H."/>
            <person name="Chen J."/>
            <person name="Chen Y.Q."/>
            <person name="Ai Y."/>
            <person name="Zhai J.W."/>
            <person name="Wu S.S."/>
            <person name="Zhou Z."/>
            <person name="Hsiao Y.Y."/>
            <person name="Wu W.L."/>
            <person name="Chen Y.Y."/>
            <person name="Lin Y.F."/>
            <person name="Hsu J.L."/>
            <person name="Li C.Y."/>
            <person name="Wang Z.W."/>
            <person name="Zhao X."/>
            <person name="Zhong W.Y."/>
            <person name="Ma X.K."/>
            <person name="Ma L."/>
            <person name="Huang J."/>
            <person name="Chen G.Z."/>
            <person name="Huang M.Z."/>
            <person name="Huang L."/>
            <person name="Peng D.H."/>
            <person name="Luo Y.B."/>
            <person name="Zou S.Q."/>
            <person name="Chen S.P."/>
            <person name="Lan S."/>
            <person name="Tsai W.C."/>
            <person name="Van de Peer Y."/>
            <person name="Liu Z.J."/>
        </authorList>
    </citation>
    <scope>NUCLEOTIDE SEQUENCE [LARGE SCALE GENOMIC DNA]</scope>
    <source>
        <strain evidence="13">Lor288</strain>
    </source>
</reference>
<dbReference type="SMART" id="SM00365">
    <property type="entry name" value="LRR_SD22"/>
    <property type="match status" value="4"/>
</dbReference>
<dbReference type="InterPro" id="IPR000719">
    <property type="entry name" value="Prot_kinase_dom"/>
</dbReference>
<keyword evidence="9" id="KW-0325">Glycoprotein</keyword>
<feature type="region of interest" description="Disordered" evidence="10">
    <location>
        <begin position="1"/>
        <end position="37"/>
    </location>
</feature>
<dbReference type="InterPro" id="IPR008271">
    <property type="entry name" value="Ser/Thr_kinase_AS"/>
</dbReference>
<dbReference type="Pfam" id="PF00069">
    <property type="entry name" value="Pkinase"/>
    <property type="match status" value="1"/>
</dbReference>
<protein>
    <submittedName>
        <fullName evidence="13">LRR receptor-like serine/threonine-protein kinase</fullName>
    </submittedName>
</protein>
<dbReference type="Pfam" id="PF08263">
    <property type="entry name" value="LRRNT_2"/>
    <property type="match status" value="1"/>
</dbReference>
<sequence length="1226" mass="132165">MEEKRKRRNAERNDVIDEDMTSKEACNDNGDGENESHSCRYRIDSRAHVFNQKSNKVRRLAMPTPCPDAAALLFLFLFLHILAGSSTPATNSTTLTQSEIDSLTAFRVELEDPLGALSSWDPSDPTAPCSWRGVTCSPEEDGGRVIELRLPRLRLSGPISNSLAGLSFLRKISLRSNHFTGIIPSSLYNLSNLQTIFLQYNSLDGPLPTTLLSNLSKLQILNVAGNSLSGVVPDVLLPNLRYLDLSSNDFSGHIPTNLSSTAPLLELLNLSFNRIHGIIPADLGRLQTLLYLWLDGNELEGTIPSVLANCSALLHLSLQGNKLQGIIPAAVGEIPALQVLTLSHNRFSGPIPSSIVFNASSVHPPSLRIVQLGYNLLSELPQPPEERSRSSPTSTVLQVFDIKGNQITGRFPSWLANISTLAVLDLSKNAFSGDLSPEISRLSLLQELRLGSNLLTAHIPQEIGLCTSLHVLDLEDNRFSGEIPPSLGNLLEMRTLLLGGNIFLGSIPASLGALYNLDALLVRHNNLSGSIPEEILRLSNLTTLDLSGNMLSGEIPASIGNLVGLHSLNLSNNRFYGSVPSSVGGLSSLKSLDLSRQDNLSGDLPAELFGMPNLEVISLAENSFSGIFPEGFTSLWSLELLNLTANYFSGAIPPTYGYLQSLRVLSISKNNLSGVIPAELGNCSNLTTIQLQANHFSGHIPTTLSQLTDLAELDLSHNLLSGGIPAEISQCSALTDLRLNGNNLSGGIPETLSNLSKLETLDLSSNKLGGVIPSSLEALNRLTYFNVSSNNLEGEIPPMLATRFDNASLFAENPALCGQPLESRCGRKKRWTRSILFISLAAALAVVVLTTLYCCCFCLVIRWRQRFLEMRDGPKKRSPGRGSGSSAGSGSENAGPKLVMFQNKITYAETLEATRQFDEENVLSRGRHGLVFKACYNDGTVLSILRLPSTSDDGAVVVEEGFFRKEAETLGKVKHRNLTVLRGYYAGPPPDVRLLIYDYMPNGNLGTLLQEASHQDGHVLNWPMRHLIALGVARGLAFLHAANVIHGDVKPQNVLFDADFEPHLSDFGLERIAVTAGAAAEAAASTSAAAVGAVGSLGYVAPDSAEAGQATREGDVFSFGIVLLELLTGRRPGMFAGEEEDIVKWVKRQLQGGQMTELLEPGLLELDPESAEWEEFLLGIKVGLLCTAAGPLDRPSMADVVFMLEGCRVGPDIPSSTDPTSLPSPA</sequence>
<evidence type="ECO:0000256" key="1">
    <source>
        <dbReference type="ARBA" id="ARBA00004370"/>
    </source>
</evidence>
<evidence type="ECO:0000256" key="8">
    <source>
        <dbReference type="ARBA" id="ARBA00023170"/>
    </source>
</evidence>
<dbReference type="InterPro" id="IPR001611">
    <property type="entry name" value="Leu-rich_rpt"/>
</dbReference>
<organism evidence="13 14">
    <name type="scientific">Platanthera guangdongensis</name>
    <dbReference type="NCBI Taxonomy" id="2320717"/>
    <lineage>
        <taxon>Eukaryota</taxon>
        <taxon>Viridiplantae</taxon>
        <taxon>Streptophyta</taxon>
        <taxon>Embryophyta</taxon>
        <taxon>Tracheophyta</taxon>
        <taxon>Spermatophyta</taxon>
        <taxon>Magnoliopsida</taxon>
        <taxon>Liliopsida</taxon>
        <taxon>Asparagales</taxon>
        <taxon>Orchidaceae</taxon>
        <taxon>Orchidoideae</taxon>
        <taxon>Orchideae</taxon>
        <taxon>Orchidinae</taxon>
        <taxon>Platanthera</taxon>
    </lineage>
</organism>
<dbReference type="InterPro" id="IPR013210">
    <property type="entry name" value="LRR_N_plant-typ"/>
</dbReference>
<comment type="similarity">
    <text evidence="2">Belongs to the protein kinase superfamily. Ser/Thr protein kinase family.</text>
</comment>
<keyword evidence="5" id="KW-0677">Repeat</keyword>
<evidence type="ECO:0000313" key="13">
    <source>
        <dbReference type="EMBL" id="KAK8964871.1"/>
    </source>
</evidence>
<dbReference type="Pfam" id="PF13855">
    <property type="entry name" value="LRR_8"/>
    <property type="match status" value="4"/>
</dbReference>
<dbReference type="Gene3D" id="3.80.10.10">
    <property type="entry name" value="Ribonuclease Inhibitor"/>
    <property type="match status" value="5"/>
</dbReference>